<organism evidence="1 2">
    <name type="scientific">Candidatus Gottesmanbacteria bacterium RBG_16_52_11</name>
    <dbReference type="NCBI Taxonomy" id="1798374"/>
    <lineage>
        <taxon>Bacteria</taxon>
        <taxon>Candidatus Gottesmaniibacteriota</taxon>
    </lineage>
</organism>
<evidence type="ECO:0000313" key="2">
    <source>
        <dbReference type="Proteomes" id="UP000178448"/>
    </source>
</evidence>
<gene>
    <name evidence="1" type="ORF">A2Z33_00500</name>
</gene>
<reference evidence="1 2" key="1">
    <citation type="journal article" date="2016" name="Nat. Commun.">
        <title>Thousands of microbial genomes shed light on interconnected biogeochemical processes in an aquifer system.</title>
        <authorList>
            <person name="Anantharaman K."/>
            <person name="Brown C.T."/>
            <person name="Hug L.A."/>
            <person name="Sharon I."/>
            <person name="Castelle C.J."/>
            <person name="Probst A.J."/>
            <person name="Thomas B.C."/>
            <person name="Singh A."/>
            <person name="Wilkins M.J."/>
            <person name="Karaoz U."/>
            <person name="Brodie E.L."/>
            <person name="Williams K.H."/>
            <person name="Hubbard S.S."/>
            <person name="Banfield J.F."/>
        </authorList>
    </citation>
    <scope>NUCLEOTIDE SEQUENCE [LARGE SCALE GENOMIC DNA]</scope>
</reference>
<dbReference type="Gene3D" id="3.40.50.1820">
    <property type="entry name" value="alpha/beta hydrolase"/>
    <property type="match status" value="1"/>
</dbReference>
<accession>A0A1F5YMY5</accession>
<comment type="caution">
    <text evidence="1">The sequence shown here is derived from an EMBL/GenBank/DDBJ whole genome shotgun (WGS) entry which is preliminary data.</text>
</comment>
<dbReference type="InterPro" id="IPR029058">
    <property type="entry name" value="AB_hydrolase_fold"/>
</dbReference>
<dbReference type="AlphaFoldDB" id="A0A1F5YMY5"/>
<dbReference type="STRING" id="1798374.A2Z33_00500"/>
<evidence type="ECO:0000313" key="1">
    <source>
        <dbReference type="EMBL" id="OGG01505.1"/>
    </source>
</evidence>
<dbReference type="Proteomes" id="UP000178448">
    <property type="component" value="Unassembled WGS sequence"/>
</dbReference>
<dbReference type="SUPFAM" id="SSF53474">
    <property type="entry name" value="alpha/beta-Hydrolases"/>
    <property type="match status" value="1"/>
</dbReference>
<dbReference type="EMBL" id="MFJD01000015">
    <property type="protein sequence ID" value="OGG01505.1"/>
    <property type="molecule type" value="Genomic_DNA"/>
</dbReference>
<name>A0A1F5YMY5_9BACT</name>
<proteinExistence type="predicted"/>
<evidence type="ECO:0008006" key="3">
    <source>
        <dbReference type="Google" id="ProtNLM"/>
    </source>
</evidence>
<protein>
    <recommendedName>
        <fullName evidence="3">Peptidase S9 prolyl oligopeptidase catalytic domain-containing protein</fullName>
    </recommendedName>
</protein>
<sequence length="124" mass="14415">MPYPVTLWAPVTKPFPYSVLYYTDDAPDGGRYLRRELARLETIQDAGALSFTGYLDRLSGPLILHQGSEDDAVPQRWNDDFVFKLKEMDKDIKYYVYPGADHNMNGAWDTVVTRDLEFFRSFHK</sequence>